<dbReference type="EMBL" id="VFET01000061">
    <property type="protein sequence ID" value="TWR96455.1"/>
    <property type="molecule type" value="Genomic_DNA"/>
</dbReference>
<sequence length="136" mass="14848">MKNEGTQGAKLPVGESLHIKQRANKNNCHIKQLVIETQAGKTAFFSEKRGKSAQEVAQCCATSCAFGCSPCKSRATEDLGVVFQLFTVQLFAIWAEWPRSDFCVEKHRCRPALRSACEAIIASASPELPGVVDVHP</sequence>
<dbReference type="Proteomes" id="UP000317951">
    <property type="component" value="Unassembled WGS sequence"/>
</dbReference>
<comment type="caution">
    <text evidence="1">The sequence shown here is derived from an EMBL/GenBank/DDBJ whole genome shotgun (WGS) entry which is preliminary data.</text>
</comment>
<gene>
    <name evidence="1" type="ORF">FIV36_30770</name>
</gene>
<dbReference type="RefSeq" id="WP_130926184.1">
    <property type="nucleotide sequence ID" value="NZ_LT629689.1"/>
</dbReference>
<proteinExistence type="predicted"/>
<organism evidence="1 2">
    <name type="scientific">Pseudomonas extremaustralis</name>
    <dbReference type="NCBI Taxonomy" id="359110"/>
    <lineage>
        <taxon>Bacteria</taxon>
        <taxon>Pseudomonadati</taxon>
        <taxon>Pseudomonadota</taxon>
        <taxon>Gammaproteobacteria</taxon>
        <taxon>Pseudomonadales</taxon>
        <taxon>Pseudomonadaceae</taxon>
        <taxon>Pseudomonas</taxon>
    </lineage>
</organism>
<name>A0A5C5PZ39_9PSED</name>
<reference evidence="1 2" key="1">
    <citation type="submission" date="2019-06" db="EMBL/GenBank/DDBJ databases">
        <title>Pseudomonas bimorpha sp. nov. isolated from bovine raw milk and skim milk concentrate.</title>
        <authorList>
            <person name="Hofmann K."/>
            <person name="Huptas C."/>
            <person name="Doll E."/>
            <person name="Scherer S."/>
            <person name="Wenning M."/>
        </authorList>
    </citation>
    <scope>NUCLEOTIDE SEQUENCE [LARGE SCALE GENOMIC DNA]</scope>
    <source>
        <strain evidence="1 2">DSM 17835</strain>
    </source>
</reference>
<protein>
    <submittedName>
        <fullName evidence="1">Uncharacterized protein</fullName>
    </submittedName>
</protein>
<dbReference type="AlphaFoldDB" id="A0A5C5PZ39"/>
<evidence type="ECO:0000313" key="1">
    <source>
        <dbReference type="EMBL" id="TWR96455.1"/>
    </source>
</evidence>
<accession>A0A5C5PZ39</accession>
<dbReference type="GeneID" id="78557635"/>
<evidence type="ECO:0000313" key="2">
    <source>
        <dbReference type="Proteomes" id="UP000317951"/>
    </source>
</evidence>